<dbReference type="SUPFAM" id="SSF88874">
    <property type="entry name" value="Receptor-binding domain of short tail fibre protein gp12"/>
    <property type="match status" value="1"/>
</dbReference>
<dbReference type="InterPro" id="IPR011083">
    <property type="entry name" value="Phage_tail_collar_dom"/>
</dbReference>
<dbReference type="EMBL" id="JAMTCC010000006">
    <property type="protein sequence ID" value="MCT7944651.1"/>
    <property type="molecule type" value="Genomic_DNA"/>
</dbReference>
<comment type="caution">
    <text evidence="2">The sequence shown here is derived from an EMBL/GenBank/DDBJ whole genome shotgun (WGS) entry which is preliminary data.</text>
</comment>
<dbReference type="AlphaFoldDB" id="A0A9X2WSS6"/>
<dbReference type="Gene3D" id="3.90.1340.10">
    <property type="entry name" value="Phage tail collar domain"/>
    <property type="match status" value="1"/>
</dbReference>
<proteinExistence type="predicted"/>
<dbReference type="InterPro" id="IPR037053">
    <property type="entry name" value="Phage_tail_collar_dom_sf"/>
</dbReference>
<organism evidence="2 3">
    <name type="scientific">Shewanella septentrionalis</name>
    <dbReference type="NCBI Taxonomy" id="2952223"/>
    <lineage>
        <taxon>Bacteria</taxon>
        <taxon>Pseudomonadati</taxon>
        <taxon>Pseudomonadota</taxon>
        <taxon>Gammaproteobacteria</taxon>
        <taxon>Alteromonadales</taxon>
        <taxon>Shewanellaceae</taxon>
        <taxon>Shewanella</taxon>
    </lineage>
</organism>
<evidence type="ECO:0000259" key="1">
    <source>
        <dbReference type="Pfam" id="PF07484"/>
    </source>
</evidence>
<reference evidence="2" key="1">
    <citation type="journal article" date="2023" name="Int. J. Syst. Evol. Microbiol.">
        <title>&lt;i&gt;Shewanella septentrionalis&lt;/i&gt; sp. nov. and &lt;i&gt;Shewanella holmiensis&lt;/i&gt; sp. nov., isolated from Baltic Sea water and sediments.</title>
        <authorList>
            <person name="Martin-Rodriguez A.J."/>
            <person name="Thorell K."/>
            <person name="Joffre E."/>
            <person name="Jensie-Markopoulos S."/>
            <person name="Moore E.R.B."/>
            <person name="Sjoling A."/>
        </authorList>
    </citation>
    <scope>NUCLEOTIDE SEQUENCE</scope>
    <source>
        <strain evidence="2">SP1W3</strain>
    </source>
</reference>
<evidence type="ECO:0000313" key="3">
    <source>
        <dbReference type="Proteomes" id="UP001155604"/>
    </source>
</evidence>
<evidence type="ECO:0000313" key="2">
    <source>
        <dbReference type="EMBL" id="MCT7944651.1"/>
    </source>
</evidence>
<dbReference type="Pfam" id="PF07484">
    <property type="entry name" value="Collar"/>
    <property type="match status" value="1"/>
</dbReference>
<accession>A0A9X2WSS6</accession>
<name>A0A9X2WSS6_9GAMM</name>
<keyword evidence="3" id="KW-1185">Reference proteome</keyword>
<dbReference type="Proteomes" id="UP001155604">
    <property type="component" value="Unassembled WGS sequence"/>
</dbReference>
<gene>
    <name evidence="2" type="ORF">NE536_04645</name>
</gene>
<protein>
    <submittedName>
        <fullName evidence="2">Tail fiber protein</fullName>
    </submittedName>
</protein>
<dbReference type="RefSeq" id="WP_261271931.1">
    <property type="nucleotide sequence ID" value="NZ_JAMTCC010000006.1"/>
</dbReference>
<feature type="domain" description="Phage tail collar" evidence="1">
    <location>
        <begin position="7"/>
        <end position="63"/>
    </location>
</feature>
<sequence length="198" mass="20521">MSDPFIGEITMFAGNFAPRGWAFCNGQLLSISQHTALFSILGTIYGGDGQTTFALPNLQSRSPVGISTRPTGSGLSDIQLGEALGTEQVTLYQTQLPSFYVSLTGTAAIAIPANTSDGTSKTPTSNSVLSTAVDAAVGAEVDLYAPLNSGSSTTLAPFNANIIAQGTYTGTNQPVPTRSPYLGMNFIIALTGVYPSRN</sequence>